<keyword evidence="3" id="KW-1185">Reference proteome</keyword>
<evidence type="ECO:0000256" key="1">
    <source>
        <dbReference type="SAM" id="SignalP"/>
    </source>
</evidence>
<reference evidence="2 3" key="1">
    <citation type="submission" date="2018-08" db="EMBL/GenBank/DDBJ databases">
        <title>Aeromicrobium sp. M2KJ-4, whole genome shotgun sequence.</title>
        <authorList>
            <person name="Tuo L."/>
        </authorList>
    </citation>
    <scope>NUCLEOTIDE SEQUENCE [LARGE SCALE GENOMIC DNA]</scope>
    <source>
        <strain evidence="2 3">M2KJ-4</strain>
    </source>
</reference>
<protein>
    <recommendedName>
        <fullName evidence="4">Bacterial Ig domain-containing protein</fullName>
    </recommendedName>
</protein>
<keyword evidence="1" id="KW-0732">Signal</keyword>
<dbReference type="RefSeq" id="WP_119702751.1">
    <property type="nucleotide sequence ID" value="NZ_JBHSOI010000001.1"/>
</dbReference>
<evidence type="ECO:0000313" key="2">
    <source>
        <dbReference type="EMBL" id="REK72638.1"/>
    </source>
</evidence>
<proteinExistence type="predicted"/>
<feature type="chain" id="PRO_5016761090" description="Bacterial Ig domain-containing protein" evidence="1">
    <location>
        <begin position="28"/>
        <end position="144"/>
    </location>
</feature>
<accession>A0A371PAU6</accession>
<feature type="signal peptide" evidence="1">
    <location>
        <begin position="1"/>
        <end position="27"/>
    </location>
</feature>
<evidence type="ECO:0000313" key="3">
    <source>
        <dbReference type="Proteomes" id="UP000265581"/>
    </source>
</evidence>
<name>A0A371PAU6_9ACTN</name>
<dbReference type="EMBL" id="QUBR01000001">
    <property type="protein sequence ID" value="REK72638.1"/>
    <property type="molecule type" value="Genomic_DNA"/>
</dbReference>
<gene>
    <name evidence="2" type="ORF">DX116_03235</name>
</gene>
<dbReference type="Proteomes" id="UP000265581">
    <property type="component" value="Unassembled WGS sequence"/>
</dbReference>
<dbReference type="AlphaFoldDB" id="A0A371PAU6"/>
<organism evidence="2 3">
    <name type="scientific">Aeromicrobium endophyticum</name>
    <dbReference type="NCBI Taxonomy" id="2292704"/>
    <lineage>
        <taxon>Bacteria</taxon>
        <taxon>Bacillati</taxon>
        <taxon>Actinomycetota</taxon>
        <taxon>Actinomycetes</taxon>
        <taxon>Propionibacteriales</taxon>
        <taxon>Nocardioidaceae</taxon>
        <taxon>Aeromicrobium</taxon>
    </lineage>
</organism>
<sequence length="144" mass="15292">MKNLLRAAAVSVASTALVAGGATVANAAPSAPAAAVSSSSSVSAAAAPYGPDAASKIRIRKVGKKLTIRLTARYFDDTIGKPVGIRKATVQVHKKGKWRTLKNVKLNSKGRAAFKRTDGKKRKYRMLVKPTSLYQGFHTRTAKI</sequence>
<evidence type="ECO:0008006" key="4">
    <source>
        <dbReference type="Google" id="ProtNLM"/>
    </source>
</evidence>
<dbReference type="OrthoDB" id="3749010at2"/>
<comment type="caution">
    <text evidence="2">The sequence shown here is derived from an EMBL/GenBank/DDBJ whole genome shotgun (WGS) entry which is preliminary data.</text>
</comment>